<gene>
    <name evidence="2" type="ORF">APZ42_023116</name>
</gene>
<name>A0A164V6P7_9CRUS</name>
<dbReference type="EMBL" id="LRGB01001409">
    <property type="protein sequence ID" value="KZS12020.1"/>
    <property type="molecule type" value="Genomic_DNA"/>
</dbReference>
<dbReference type="Proteomes" id="UP000076858">
    <property type="component" value="Unassembled WGS sequence"/>
</dbReference>
<proteinExistence type="predicted"/>
<keyword evidence="1" id="KW-1133">Transmembrane helix</keyword>
<comment type="caution">
    <text evidence="2">The sequence shown here is derived from an EMBL/GenBank/DDBJ whole genome shotgun (WGS) entry which is preliminary data.</text>
</comment>
<keyword evidence="1" id="KW-0812">Transmembrane</keyword>
<feature type="transmembrane region" description="Helical" evidence="1">
    <location>
        <begin position="20"/>
        <end position="38"/>
    </location>
</feature>
<keyword evidence="3" id="KW-1185">Reference proteome</keyword>
<dbReference type="AlphaFoldDB" id="A0A164V6P7"/>
<accession>A0A164V6P7</accession>
<organism evidence="2 3">
    <name type="scientific">Daphnia magna</name>
    <dbReference type="NCBI Taxonomy" id="35525"/>
    <lineage>
        <taxon>Eukaryota</taxon>
        <taxon>Metazoa</taxon>
        <taxon>Ecdysozoa</taxon>
        <taxon>Arthropoda</taxon>
        <taxon>Crustacea</taxon>
        <taxon>Branchiopoda</taxon>
        <taxon>Diplostraca</taxon>
        <taxon>Cladocera</taxon>
        <taxon>Anomopoda</taxon>
        <taxon>Daphniidae</taxon>
        <taxon>Daphnia</taxon>
    </lineage>
</organism>
<evidence type="ECO:0000313" key="2">
    <source>
        <dbReference type="EMBL" id="KZS12020.1"/>
    </source>
</evidence>
<sequence length="42" mass="4879">MHTKPPMIFLNLPSHRISTCNLMFSFFPILVLFFSFAFRSAA</sequence>
<reference evidence="2 3" key="1">
    <citation type="submission" date="2016-03" db="EMBL/GenBank/DDBJ databases">
        <title>EvidentialGene: Evidence-directed Construction of Genes on Genomes.</title>
        <authorList>
            <person name="Gilbert D.G."/>
            <person name="Choi J.-H."/>
            <person name="Mockaitis K."/>
            <person name="Colbourne J."/>
            <person name="Pfrender M."/>
        </authorList>
    </citation>
    <scope>NUCLEOTIDE SEQUENCE [LARGE SCALE GENOMIC DNA]</scope>
    <source>
        <strain evidence="2 3">Xinb3</strain>
        <tissue evidence="2">Complete organism</tissue>
    </source>
</reference>
<evidence type="ECO:0000256" key="1">
    <source>
        <dbReference type="SAM" id="Phobius"/>
    </source>
</evidence>
<keyword evidence="1" id="KW-0472">Membrane</keyword>
<evidence type="ECO:0000313" key="3">
    <source>
        <dbReference type="Proteomes" id="UP000076858"/>
    </source>
</evidence>
<protein>
    <submittedName>
        <fullName evidence="2">Uncharacterized protein</fullName>
    </submittedName>
</protein>